<sequence length="293" mass="30727">MIADTPEAEGGLRADARRNRARVLDVALETFATEGMAVTLGEIARRAGVGAGTVYRHFPSKERLFEEVLARRTRELVTLGRVLAEDGADQGVRFFAFFDEVVAQAAVNRALCDGFHAISGRETKLSAELFAEYLSVLGGLLTAAQASGDVRDDVDTMDVHALIWGAAQIEATRKDTGGGRHLTRVIAEGLRADATKPAAVERERNETLAGVRDETRGGGSVAGAAGSEVAGGLAGDVAGGRAGEVVREAGSEVAGRAATCAQCGKVIEASRTGRPARFCGPACRQKAHRAARR</sequence>
<dbReference type="GO" id="GO:0000976">
    <property type="term" value="F:transcription cis-regulatory region binding"/>
    <property type="evidence" value="ECO:0007669"/>
    <property type="project" value="TreeGrafter"/>
</dbReference>
<dbReference type="InterPro" id="IPR050109">
    <property type="entry name" value="HTH-type_TetR-like_transc_reg"/>
</dbReference>
<evidence type="ECO:0000256" key="1">
    <source>
        <dbReference type="ARBA" id="ARBA00023015"/>
    </source>
</evidence>
<name>A0A841FT14_9ACTN</name>
<dbReference type="PANTHER" id="PTHR30055:SF234">
    <property type="entry name" value="HTH-TYPE TRANSCRIPTIONAL REGULATOR BETI"/>
    <property type="match status" value="1"/>
</dbReference>
<dbReference type="PANTHER" id="PTHR30055">
    <property type="entry name" value="HTH-TYPE TRANSCRIPTIONAL REGULATOR RUTR"/>
    <property type="match status" value="1"/>
</dbReference>
<dbReference type="InterPro" id="IPR049445">
    <property type="entry name" value="TetR_SbtR-like_C"/>
</dbReference>
<dbReference type="InterPro" id="IPR009057">
    <property type="entry name" value="Homeodomain-like_sf"/>
</dbReference>
<accession>A0A841FT14</accession>
<evidence type="ECO:0000256" key="4">
    <source>
        <dbReference type="PROSITE-ProRule" id="PRU00335"/>
    </source>
</evidence>
<evidence type="ECO:0000256" key="2">
    <source>
        <dbReference type="ARBA" id="ARBA00023125"/>
    </source>
</evidence>
<feature type="DNA-binding region" description="H-T-H motif" evidence="4">
    <location>
        <begin position="39"/>
        <end position="58"/>
    </location>
</feature>
<keyword evidence="7" id="KW-1185">Reference proteome</keyword>
<gene>
    <name evidence="6" type="ORF">HNR73_007330</name>
</gene>
<comment type="caution">
    <text evidence="6">The sequence shown here is derived from an EMBL/GenBank/DDBJ whole genome shotgun (WGS) entry which is preliminary data.</text>
</comment>
<keyword evidence="3" id="KW-0804">Transcription</keyword>
<dbReference type="PROSITE" id="PS01081">
    <property type="entry name" value="HTH_TETR_1"/>
    <property type="match status" value="1"/>
</dbReference>
<dbReference type="RefSeq" id="WP_203686830.1">
    <property type="nucleotide sequence ID" value="NZ_BONT01000084.1"/>
</dbReference>
<organism evidence="6 7">
    <name type="scientific">Phytomonospora endophytica</name>
    <dbReference type="NCBI Taxonomy" id="714109"/>
    <lineage>
        <taxon>Bacteria</taxon>
        <taxon>Bacillati</taxon>
        <taxon>Actinomycetota</taxon>
        <taxon>Actinomycetes</taxon>
        <taxon>Micromonosporales</taxon>
        <taxon>Micromonosporaceae</taxon>
        <taxon>Phytomonospora</taxon>
    </lineage>
</organism>
<evidence type="ECO:0000259" key="5">
    <source>
        <dbReference type="PROSITE" id="PS50977"/>
    </source>
</evidence>
<keyword evidence="2 4" id="KW-0238">DNA-binding</keyword>
<proteinExistence type="predicted"/>
<dbReference type="Pfam" id="PF21597">
    <property type="entry name" value="TetR_C_43"/>
    <property type="match status" value="1"/>
</dbReference>
<dbReference type="GO" id="GO:0003700">
    <property type="term" value="F:DNA-binding transcription factor activity"/>
    <property type="evidence" value="ECO:0007669"/>
    <property type="project" value="TreeGrafter"/>
</dbReference>
<dbReference type="EMBL" id="JACHGT010000022">
    <property type="protein sequence ID" value="MBB6039435.1"/>
    <property type="molecule type" value="Genomic_DNA"/>
</dbReference>
<dbReference type="Pfam" id="PF00440">
    <property type="entry name" value="TetR_N"/>
    <property type="match status" value="1"/>
</dbReference>
<dbReference type="Proteomes" id="UP000548476">
    <property type="component" value="Unassembled WGS sequence"/>
</dbReference>
<dbReference type="InterPro" id="IPR036271">
    <property type="entry name" value="Tet_transcr_reg_TetR-rel_C_sf"/>
</dbReference>
<evidence type="ECO:0000256" key="3">
    <source>
        <dbReference type="ARBA" id="ARBA00023163"/>
    </source>
</evidence>
<evidence type="ECO:0000313" key="6">
    <source>
        <dbReference type="EMBL" id="MBB6039435.1"/>
    </source>
</evidence>
<dbReference type="PRINTS" id="PR00455">
    <property type="entry name" value="HTHTETR"/>
</dbReference>
<keyword evidence="1" id="KW-0805">Transcription regulation</keyword>
<dbReference type="PROSITE" id="PS50977">
    <property type="entry name" value="HTH_TETR_2"/>
    <property type="match status" value="1"/>
</dbReference>
<dbReference type="AlphaFoldDB" id="A0A841FT14"/>
<dbReference type="SUPFAM" id="SSF46689">
    <property type="entry name" value="Homeodomain-like"/>
    <property type="match status" value="1"/>
</dbReference>
<protein>
    <submittedName>
        <fullName evidence="6">AcrR family transcriptional regulator</fullName>
    </submittedName>
</protein>
<feature type="domain" description="HTH tetR-type" evidence="5">
    <location>
        <begin position="17"/>
        <end position="76"/>
    </location>
</feature>
<dbReference type="SUPFAM" id="SSF48498">
    <property type="entry name" value="Tetracyclin repressor-like, C-terminal domain"/>
    <property type="match status" value="1"/>
</dbReference>
<evidence type="ECO:0000313" key="7">
    <source>
        <dbReference type="Proteomes" id="UP000548476"/>
    </source>
</evidence>
<reference evidence="6 7" key="1">
    <citation type="submission" date="2020-08" db="EMBL/GenBank/DDBJ databases">
        <title>Genomic Encyclopedia of Type Strains, Phase IV (KMG-IV): sequencing the most valuable type-strain genomes for metagenomic binning, comparative biology and taxonomic classification.</title>
        <authorList>
            <person name="Goeker M."/>
        </authorList>
    </citation>
    <scope>NUCLEOTIDE SEQUENCE [LARGE SCALE GENOMIC DNA]</scope>
    <source>
        <strain evidence="6 7">YIM 65646</strain>
    </source>
</reference>
<dbReference type="InterPro" id="IPR023772">
    <property type="entry name" value="DNA-bd_HTH_TetR-type_CS"/>
</dbReference>
<dbReference type="Gene3D" id="1.10.357.10">
    <property type="entry name" value="Tetracycline Repressor, domain 2"/>
    <property type="match status" value="1"/>
</dbReference>
<dbReference type="InterPro" id="IPR001647">
    <property type="entry name" value="HTH_TetR"/>
</dbReference>